<dbReference type="EMBL" id="JAZHOG010000001">
    <property type="protein sequence ID" value="MEJ8566126.1"/>
    <property type="molecule type" value="Genomic_DNA"/>
</dbReference>
<dbReference type="PANTHER" id="PTHR42776">
    <property type="entry name" value="SERINE PEPTIDASE S9 FAMILY MEMBER"/>
    <property type="match status" value="1"/>
</dbReference>
<dbReference type="SUPFAM" id="SSF53474">
    <property type="entry name" value="alpha/beta-Hydrolases"/>
    <property type="match status" value="1"/>
</dbReference>
<protein>
    <submittedName>
        <fullName evidence="5">S9 family peptidase</fullName>
        <ecNumber evidence="5">3.4.-.-</ecNumber>
    </submittedName>
</protein>
<dbReference type="PANTHER" id="PTHR42776:SF27">
    <property type="entry name" value="DIPEPTIDYL PEPTIDASE FAMILY MEMBER 6"/>
    <property type="match status" value="1"/>
</dbReference>
<dbReference type="InterPro" id="IPR011659">
    <property type="entry name" value="WD40"/>
</dbReference>
<comment type="caution">
    <text evidence="5">The sequence shown here is derived from an EMBL/GenBank/DDBJ whole genome shotgun (WGS) entry which is preliminary data.</text>
</comment>
<keyword evidence="3" id="KW-1133">Transmembrane helix</keyword>
<dbReference type="InterPro" id="IPR001375">
    <property type="entry name" value="Peptidase_S9_cat"/>
</dbReference>
<keyword evidence="2" id="KW-0645">Protease</keyword>
<keyword evidence="2" id="KW-0720">Serine protease</keyword>
<feature type="transmembrane region" description="Helical" evidence="3">
    <location>
        <begin position="15"/>
        <end position="35"/>
    </location>
</feature>
<proteinExistence type="predicted"/>
<dbReference type="RefSeq" id="WP_354693450.1">
    <property type="nucleotide sequence ID" value="NZ_JAZHOG010000001.1"/>
</dbReference>
<dbReference type="GO" id="GO:0006508">
    <property type="term" value="P:proteolysis"/>
    <property type="evidence" value="ECO:0007669"/>
    <property type="project" value="InterPro"/>
</dbReference>
<evidence type="ECO:0000259" key="4">
    <source>
        <dbReference type="Pfam" id="PF00326"/>
    </source>
</evidence>
<evidence type="ECO:0000256" key="3">
    <source>
        <dbReference type="SAM" id="Phobius"/>
    </source>
</evidence>
<organism evidence="5 6">
    <name type="scientific">Elongatibacter sediminis</name>
    <dbReference type="NCBI Taxonomy" id="3119006"/>
    <lineage>
        <taxon>Bacteria</taxon>
        <taxon>Pseudomonadati</taxon>
        <taxon>Pseudomonadota</taxon>
        <taxon>Gammaproteobacteria</taxon>
        <taxon>Chromatiales</taxon>
        <taxon>Wenzhouxiangellaceae</taxon>
        <taxon>Elongatibacter</taxon>
    </lineage>
</organism>
<dbReference type="InterPro" id="IPR029058">
    <property type="entry name" value="AB_hydrolase_fold"/>
</dbReference>
<gene>
    <name evidence="5" type="ORF">V3330_00705</name>
</gene>
<evidence type="ECO:0000256" key="1">
    <source>
        <dbReference type="ARBA" id="ARBA00022801"/>
    </source>
</evidence>
<evidence type="ECO:0000256" key="2">
    <source>
        <dbReference type="ARBA" id="ARBA00022825"/>
    </source>
</evidence>
<sequence>MAATSETTGVIKFRVFLRGAVVLVIALGTLVSVLFPPRTVSSDELNLFQPADVFDLAFALDPRIAPDGKRIAYIRHSFDIMTDRKRKTLWLADRAGTKDREIPTEGINPDSPRWSPDGVRLAYISSNNRPAKDGKRGGKHLVVVYQLITGESTVVGAFEHLPSALAWSPNGEHLAFLKFVPAKVAHPLVKMPDKPAGAKWAEPARVIDYLVYRTDGVGLTNPGYTHLFVTPVDPAEGAARQLTSGEFNHDGPPSWSVDSQKIYLSANRRPDWEYDAFDTEIHEVAIASGEVKALTDRAGPDNHPVVSPDGLKIAYTGFDDRHRSYQKTELYVMNTDGSGRQLITGEFDYDVHDPVWRSDNRGLYFQYSAQGVTRIAFTNLVGEVSELVRNVGGTVLDRPYASGSYSVSRQGDIAFTLTGTHRPADVAVAGRDLETPRQLTRFNDDLLKPKSLGTVEEIRFESSLDQRSIQGWVAKPPGFRSTRKYPLILEIHGGPDANYGDRFSAQNELFTAAGYMVLFVNPRGSTSYGTEFASLTDRTYPRDEFFDLMSGVDALVSQGNVDEQNLFITGGSAGGVLTSWVIGNTDRFRAAAVVNPAMNWSSYALTTDRYDVFSKYFFPGFPWEYPEHYWKRSPLSLAGNVSTPTLLITGEKDTRTPISETEQFYQALKLRRLETMMVRIPGAGHNLAVRPSNLIAKVSHIIAWFEKFQTESSVD</sequence>
<keyword evidence="1 5" id="KW-0378">Hydrolase</keyword>
<dbReference type="SUPFAM" id="SSF82171">
    <property type="entry name" value="DPP6 N-terminal domain-like"/>
    <property type="match status" value="1"/>
</dbReference>
<feature type="domain" description="Peptidase S9 prolyl oligopeptidase catalytic" evidence="4">
    <location>
        <begin position="503"/>
        <end position="707"/>
    </location>
</feature>
<dbReference type="Gene3D" id="3.40.50.1820">
    <property type="entry name" value="alpha/beta hydrolase"/>
    <property type="match status" value="1"/>
</dbReference>
<evidence type="ECO:0000313" key="6">
    <source>
        <dbReference type="Proteomes" id="UP001359886"/>
    </source>
</evidence>
<name>A0AAW9REY6_9GAMM</name>
<dbReference type="Gene3D" id="2.120.10.30">
    <property type="entry name" value="TolB, C-terminal domain"/>
    <property type="match status" value="2"/>
</dbReference>
<reference evidence="5 6" key="1">
    <citation type="submission" date="2024-02" db="EMBL/GenBank/DDBJ databases">
        <title>A novel Wenzhouxiangellaceae bacterium, isolated from coastal sediments.</title>
        <authorList>
            <person name="Du Z.-J."/>
            <person name="Ye Y.-Q."/>
            <person name="Zhang X.-Y."/>
        </authorList>
    </citation>
    <scope>NUCLEOTIDE SEQUENCE [LARGE SCALE GENOMIC DNA]</scope>
    <source>
        <strain evidence="5 6">CH-27</strain>
    </source>
</reference>
<keyword evidence="6" id="KW-1185">Reference proteome</keyword>
<accession>A0AAW9REY6</accession>
<dbReference type="GO" id="GO:0004252">
    <property type="term" value="F:serine-type endopeptidase activity"/>
    <property type="evidence" value="ECO:0007669"/>
    <property type="project" value="TreeGrafter"/>
</dbReference>
<evidence type="ECO:0000313" key="5">
    <source>
        <dbReference type="EMBL" id="MEJ8566126.1"/>
    </source>
</evidence>
<dbReference type="InterPro" id="IPR011042">
    <property type="entry name" value="6-blade_b-propeller_TolB-like"/>
</dbReference>
<dbReference type="AlphaFoldDB" id="A0AAW9REY6"/>
<dbReference type="EC" id="3.4.-.-" evidence="5"/>
<dbReference type="Pfam" id="PF00326">
    <property type="entry name" value="Peptidase_S9"/>
    <property type="match status" value="1"/>
</dbReference>
<dbReference type="Pfam" id="PF07676">
    <property type="entry name" value="PD40"/>
    <property type="match status" value="2"/>
</dbReference>
<keyword evidence="3" id="KW-0472">Membrane</keyword>
<dbReference type="Proteomes" id="UP001359886">
    <property type="component" value="Unassembled WGS sequence"/>
</dbReference>
<keyword evidence="3" id="KW-0812">Transmembrane</keyword>